<dbReference type="KEGG" id="rca:Rcas_2486"/>
<dbReference type="GO" id="GO:0005829">
    <property type="term" value="C:cytosol"/>
    <property type="evidence" value="ECO:0007669"/>
    <property type="project" value="TreeGrafter"/>
</dbReference>
<organism evidence="4 5">
    <name type="scientific">Roseiflexus castenholzii (strain DSM 13941 / HLO8)</name>
    <dbReference type="NCBI Taxonomy" id="383372"/>
    <lineage>
        <taxon>Bacteria</taxon>
        <taxon>Bacillati</taxon>
        <taxon>Chloroflexota</taxon>
        <taxon>Chloroflexia</taxon>
        <taxon>Chloroflexales</taxon>
        <taxon>Roseiflexineae</taxon>
        <taxon>Roseiflexaceae</taxon>
        <taxon>Roseiflexus</taxon>
    </lineage>
</organism>
<dbReference type="Proteomes" id="UP000000263">
    <property type="component" value="Chromosome"/>
</dbReference>
<sequence>MIMIRLVLDTDIGTDVDDCLALALILTSPEFHLEGVTCVYGDVLLRSRMVRKLLNLRGRTATPVFAGASQPLLELLPVYWAGHEGIGLLNESDHTLAPEADHAVDYLVRTVMSNPGQIHLAAIGPLTNVALALKREPRMVQALAGLTIMGGACRGYESLHINYVEHNIRCDPEAAHIVFSSGAPISLVPLDATLQTRIRPSDVERIRSAGTPFHVAVADQVALYPPFRARGFTHLHDPLAVATILSPDLVTWRALHVDVETGGRLTAGMTLMREPSDGVPDNARVALSVDAVRFEEWLLTRIAATVQP</sequence>
<dbReference type="Gene3D" id="3.90.245.10">
    <property type="entry name" value="Ribonucleoside hydrolase-like"/>
    <property type="match status" value="1"/>
</dbReference>
<dbReference type="InterPro" id="IPR036452">
    <property type="entry name" value="Ribo_hydro-like"/>
</dbReference>
<evidence type="ECO:0000313" key="5">
    <source>
        <dbReference type="Proteomes" id="UP000000263"/>
    </source>
</evidence>
<dbReference type="PANTHER" id="PTHR12304">
    <property type="entry name" value="INOSINE-URIDINE PREFERRING NUCLEOSIDE HYDROLASE"/>
    <property type="match status" value="1"/>
</dbReference>
<reference evidence="4 5" key="1">
    <citation type="submission" date="2007-08" db="EMBL/GenBank/DDBJ databases">
        <title>Complete sequence of Roseiflexus castenholzii DSM 13941.</title>
        <authorList>
            <consortium name="US DOE Joint Genome Institute"/>
            <person name="Copeland A."/>
            <person name="Lucas S."/>
            <person name="Lapidus A."/>
            <person name="Barry K."/>
            <person name="Glavina del Rio T."/>
            <person name="Dalin E."/>
            <person name="Tice H."/>
            <person name="Pitluck S."/>
            <person name="Thompson L.S."/>
            <person name="Brettin T."/>
            <person name="Bruce D."/>
            <person name="Detter J.C."/>
            <person name="Han C."/>
            <person name="Tapia R."/>
            <person name="Schmutz J."/>
            <person name="Larimer F."/>
            <person name="Land M."/>
            <person name="Hauser L."/>
            <person name="Kyrpides N."/>
            <person name="Mikhailova N."/>
            <person name="Bryant D.A."/>
            <person name="Hanada S."/>
            <person name="Tsukatani Y."/>
            <person name="Richardson P."/>
        </authorList>
    </citation>
    <scope>NUCLEOTIDE SEQUENCE [LARGE SCALE GENOMIC DNA]</scope>
    <source>
        <strain evidence="5">DSM 13941 / HLO8</strain>
    </source>
</reference>
<dbReference type="GO" id="GO:0006152">
    <property type="term" value="P:purine nucleoside catabolic process"/>
    <property type="evidence" value="ECO:0007669"/>
    <property type="project" value="TreeGrafter"/>
</dbReference>
<keyword evidence="1 4" id="KW-0378">Hydrolase</keyword>
<dbReference type="eggNOG" id="COG1957">
    <property type="taxonomic scope" value="Bacteria"/>
</dbReference>
<dbReference type="Pfam" id="PF01156">
    <property type="entry name" value="IU_nuc_hydro"/>
    <property type="match status" value="1"/>
</dbReference>
<name>A7NM11_ROSCS</name>
<evidence type="ECO:0000256" key="2">
    <source>
        <dbReference type="ARBA" id="ARBA00023295"/>
    </source>
</evidence>
<evidence type="ECO:0000259" key="3">
    <source>
        <dbReference type="Pfam" id="PF01156"/>
    </source>
</evidence>
<dbReference type="STRING" id="383372.Rcas_2486"/>
<accession>A7NM11</accession>
<feature type="domain" description="Inosine/uridine-preferring nucleoside hydrolase" evidence="3">
    <location>
        <begin position="6"/>
        <end position="295"/>
    </location>
</feature>
<keyword evidence="2" id="KW-0326">Glycosidase</keyword>
<dbReference type="PANTHER" id="PTHR12304:SF4">
    <property type="entry name" value="URIDINE NUCLEOSIDASE"/>
    <property type="match status" value="1"/>
</dbReference>
<dbReference type="InterPro" id="IPR023186">
    <property type="entry name" value="IUNH"/>
</dbReference>
<proteinExistence type="predicted"/>
<dbReference type="SUPFAM" id="SSF53590">
    <property type="entry name" value="Nucleoside hydrolase"/>
    <property type="match status" value="1"/>
</dbReference>
<evidence type="ECO:0000313" key="4">
    <source>
        <dbReference type="EMBL" id="ABU58566.1"/>
    </source>
</evidence>
<dbReference type="HOGENOM" id="CLU_036838_11_0_0"/>
<gene>
    <name evidence="4" type="ordered locus">Rcas_2486</name>
</gene>
<protein>
    <submittedName>
        <fullName evidence="4">Inosine/uridine-preferring nucleoside hydrolase</fullName>
    </submittedName>
</protein>
<dbReference type="EMBL" id="CP000804">
    <property type="protein sequence ID" value="ABU58566.1"/>
    <property type="molecule type" value="Genomic_DNA"/>
</dbReference>
<dbReference type="GO" id="GO:0008477">
    <property type="term" value="F:purine nucleosidase activity"/>
    <property type="evidence" value="ECO:0007669"/>
    <property type="project" value="TreeGrafter"/>
</dbReference>
<evidence type="ECO:0000256" key="1">
    <source>
        <dbReference type="ARBA" id="ARBA00022801"/>
    </source>
</evidence>
<dbReference type="AlphaFoldDB" id="A7NM11"/>
<keyword evidence="5" id="KW-1185">Reference proteome</keyword>
<dbReference type="OrthoDB" id="9797882at2"/>
<dbReference type="InterPro" id="IPR001910">
    <property type="entry name" value="Inosine/uridine_hydrolase_dom"/>
</dbReference>